<protein>
    <recommendedName>
        <fullName evidence="4">TTF-type domain-containing protein</fullName>
    </recommendedName>
</protein>
<evidence type="ECO:0000313" key="2">
    <source>
        <dbReference type="EMBL" id="CAH3167976.1"/>
    </source>
</evidence>
<sequence length="207" mass="23567">MVHGNINMDDETSHTTSNAKKRSLKISDYFSKQNGKPSLSEPPPKRMCETINFTSEVEATISSQESQPPPIQRQVDQSTASEAVEINITEPFQPADFNFPKKHCGKQNRAFQSKRFSEFPWLHYNEQSDSVLCFICMQQNAKSNLRAARSKEVCFISKGFSNWKKALARFKKLQVSECHKIAIDYETNLSRTCGNVWEMSSDAAKKT</sequence>
<feature type="region of interest" description="Disordered" evidence="1">
    <location>
        <begin position="58"/>
        <end position="77"/>
    </location>
</feature>
<dbReference type="EMBL" id="CALNXK010000143">
    <property type="protein sequence ID" value="CAH3167976.1"/>
    <property type="molecule type" value="Genomic_DNA"/>
</dbReference>
<comment type="caution">
    <text evidence="2">The sequence shown here is derived from an EMBL/GenBank/DDBJ whole genome shotgun (WGS) entry which is preliminary data.</text>
</comment>
<proteinExistence type="predicted"/>
<dbReference type="Proteomes" id="UP001159405">
    <property type="component" value="Unassembled WGS sequence"/>
</dbReference>
<feature type="region of interest" description="Disordered" evidence="1">
    <location>
        <begin position="1"/>
        <end position="46"/>
    </location>
</feature>
<evidence type="ECO:0008006" key="4">
    <source>
        <dbReference type="Google" id="ProtNLM"/>
    </source>
</evidence>
<gene>
    <name evidence="2" type="ORF">PLOB_00009024</name>
</gene>
<feature type="non-terminal residue" evidence="2">
    <location>
        <position position="207"/>
    </location>
</feature>
<accession>A0ABN8QPX6</accession>
<name>A0ABN8QPX6_9CNID</name>
<organism evidence="2 3">
    <name type="scientific">Porites lobata</name>
    <dbReference type="NCBI Taxonomy" id="104759"/>
    <lineage>
        <taxon>Eukaryota</taxon>
        <taxon>Metazoa</taxon>
        <taxon>Cnidaria</taxon>
        <taxon>Anthozoa</taxon>
        <taxon>Hexacorallia</taxon>
        <taxon>Scleractinia</taxon>
        <taxon>Fungiina</taxon>
        <taxon>Poritidae</taxon>
        <taxon>Porites</taxon>
    </lineage>
</organism>
<evidence type="ECO:0000313" key="3">
    <source>
        <dbReference type="Proteomes" id="UP001159405"/>
    </source>
</evidence>
<keyword evidence="3" id="KW-1185">Reference proteome</keyword>
<evidence type="ECO:0000256" key="1">
    <source>
        <dbReference type="SAM" id="MobiDB-lite"/>
    </source>
</evidence>
<reference evidence="2 3" key="1">
    <citation type="submission" date="2022-05" db="EMBL/GenBank/DDBJ databases">
        <authorList>
            <consortium name="Genoscope - CEA"/>
            <person name="William W."/>
        </authorList>
    </citation>
    <scope>NUCLEOTIDE SEQUENCE [LARGE SCALE GENOMIC DNA]</scope>
</reference>